<sequence>MPMAHAPLESPRDSKHAPVTRHARFKPTRRRVVALCAAVVGLVLVVVLGVHFGTVRRRHELDSSGSPASSNATSTKYTTGGDGSTVTTLDGGHFVYNNSFGGFWVEDPANPFNNNARPNSWTPPLNTSWTWGVDRIYGVNLGGLFVLEPFITASYFDKYSPQAVDEWTLSIAMANDTAGGGLSQLEQHYNTFITEEDIAQIAGAGLNWIRVPIPFWAIETWPGDPNSFGEPFLARTSWTYFLRLLGWARKYGIRVFLDLHTVPGSQNGNNHSGRLSPVNFLSGNMGLANAERTLYYVRVLTEFISQPAFRDLIPVFGIVNEALLGVIGIDALTSFYLQAHSMIRGITGYGAGNGPYIAIHDGFQSLDFWAGFLAGSDRMILDTHPYFSFGGIDTSPIATPDANGRPGGKWPRQACNAWGLSINASQSAFGVTVTGEWAASPNDCGYFLRGVGPESTNPQCTEYDDYMHFNESMKAGISEYVLAIMDATRDWFFWTWKAGEISGWYLVAIVLTGAADWA</sequence>
<dbReference type="GO" id="GO:0004338">
    <property type="term" value="F:glucan exo-1,3-beta-glucosidase activity"/>
    <property type="evidence" value="ECO:0007669"/>
    <property type="project" value="UniProtKB-EC"/>
</dbReference>
<evidence type="ECO:0000256" key="1">
    <source>
        <dbReference type="ARBA" id="ARBA00005641"/>
    </source>
</evidence>
<evidence type="ECO:0000256" key="6">
    <source>
        <dbReference type="ARBA" id="ARBA00036824"/>
    </source>
</evidence>
<dbReference type="GO" id="GO:0009251">
    <property type="term" value="P:glucan catabolic process"/>
    <property type="evidence" value="ECO:0007669"/>
    <property type="project" value="TreeGrafter"/>
</dbReference>
<comment type="similarity">
    <text evidence="1">Belongs to the glycosyl hydrolase 5 (cellulase A) family.</text>
</comment>
<dbReference type="GO" id="GO:0009986">
    <property type="term" value="C:cell surface"/>
    <property type="evidence" value="ECO:0007669"/>
    <property type="project" value="TreeGrafter"/>
</dbReference>
<dbReference type="InterPro" id="IPR017853">
    <property type="entry name" value="GH"/>
</dbReference>
<evidence type="ECO:0000313" key="11">
    <source>
        <dbReference type="Proteomes" id="UP001295794"/>
    </source>
</evidence>
<evidence type="ECO:0000256" key="3">
    <source>
        <dbReference type="ARBA" id="ARBA00023180"/>
    </source>
</evidence>
<evidence type="ECO:0000256" key="8">
    <source>
        <dbReference type="SAM" id="MobiDB-lite"/>
    </source>
</evidence>
<dbReference type="AlphaFoldDB" id="A0AAD2GSP5"/>
<evidence type="ECO:0000256" key="5">
    <source>
        <dbReference type="ARBA" id="ARBA00023316"/>
    </source>
</evidence>
<evidence type="ECO:0000256" key="2">
    <source>
        <dbReference type="ARBA" id="ARBA00022801"/>
    </source>
</evidence>
<reference evidence="10" key="1">
    <citation type="submission" date="2023-11" db="EMBL/GenBank/DDBJ databases">
        <authorList>
            <person name="De Vega J J."/>
            <person name="De Vega J J."/>
        </authorList>
    </citation>
    <scope>NUCLEOTIDE SEQUENCE</scope>
</reference>
<feature type="transmembrane region" description="Helical" evidence="9">
    <location>
        <begin position="32"/>
        <end position="53"/>
    </location>
</feature>
<dbReference type="GO" id="GO:0005576">
    <property type="term" value="C:extracellular region"/>
    <property type="evidence" value="ECO:0007669"/>
    <property type="project" value="TreeGrafter"/>
</dbReference>
<keyword evidence="4" id="KW-0326">Glycosidase</keyword>
<keyword evidence="3" id="KW-0325">Glycoprotein</keyword>
<dbReference type="InterPro" id="IPR050386">
    <property type="entry name" value="Glycosyl_hydrolase_5"/>
</dbReference>
<evidence type="ECO:0000256" key="9">
    <source>
        <dbReference type="SAM" id="Phobius"/>
    </source>
</evidence>
<proteinExistence type="inferred from homology"/>
<evidence type="ECO:0000256" key="7">
    <source>
        <dbReference type="ARBA" id="ARBA00038929"/>
    </source>
</evidence>
<feature type="region of interest" description="Disordered" evidence="8">
    <location>
        <begin position="59"/>
        <end position="83"/>
    </location>
</feature>
<dbReference type="SUPFAM" id="SSF51445">
    <property type="entry name" value="(Trans)glycosidases"/>
    <property type="match status" value="1"/>
</dbReference>
<keyword evidence="9" id="KW-0472">Membrane</keyword>
<evidence type="ECO:0000256" key="4">
    <source>
        <dbReference type="ARBA" id="ARBA00023295"/>
    </source>
</evidence>
<name>A0AAD2GSP5_9AGAR</name>
<feature type="compositionally biased region" description="Low complexity" evidence="8">
    <location>
        <begin position="63"/>
        <end position="75"/>
    </location>
</feature>
<keyword evidence="11" id="KW-1185">Reference proteome</keyword>
<dbReference type="PANTHER" id="PTHR31297:SF34">
    <property type="entry name" value="GLUCAN 1,3-BETA-GLUCOSIDASE 2"/>
    <property type="match status" value="1"/>
</dbReference>
<protein>
    <recommendedName>
        <fullName evidence="7">glucan 1,3-beta-glucosidase</fullName>
        <ecNumber evidence="7">3.2.1.58</ecNumber>
    </recommendedName>
</protein>
<dbReference type="PANTHER" id="PTHR31297">
    <property type="entry name" value="GLUCAN ENDO-1,6-BETA-GLUCOSIDASE B"/>
    <property type="match status" value="1"/>
</dbReference>
<evidence type="ECO:0000313" key="10">
    <source>
        <dbReference type="EMBL" id="CAK5262831.1"/>
    </source>
</evidence>
<organism evidence="10 11">
    <name type="scientific">Mycena citricolor</name>
    <dbReference type="NCBI Taxonomy" id="2018698"/>
    <lineage>
        <taxon>Eukaryota</taxon>
        <taxon>Fungi</taxon>
        <taxon>Dikarya</taxon>
        <taxon>Basidiomycota</taxon>
        <taxon>Agaricomycotina</taxon>
        <taxon>Agaricomycetes</taxon>
        <taxon>Agaricomycetidae</taxon>
        <taxon>Agaricales</taxon>
        <taxon>Marasmiineae</taxon>
        <taxon>Mycenaceae</taxon>
        <taxon>Mycena</taxon>
    </lineage>
</organism>
<gene>
    <name evidence="10" type="ORF">MYCIT1_LOCUS1862</name>
</gene>
<dbReference type="Proteomes" id="UP001295794">
    <property type="component" value="Unassembled WGS sequence"/>
</dbReference>
<dbReference type="EC" id="3.2.1.58" evidence="7"/>
<comment type="catalytic activity">
    <reaction evidence="6">
        <text>Successive hydrolysis of beta-D-glucose units from the non-reducing ends of (1-&gt;3)-beta-D-glucans, releasing alpha-glucose.</text>
        <dbReference type="EC" id="3.2.1.58"/>
    </reaction>
</comment>
<accession>A0AAD2GSP5</accession>
<feature type="region of interest" description="Disordered" evidence="8">
    <location>
        <begin position="1"/>
        <end position="23"/>
    </location>
</feature>
<keyword evidence="9" id="KW-1133">Transmembrane helix</keyword>
<comment type="caution">
    <text evidence="10">The sequence shown here is derived from an EMBL/GenBank/DDBJ whole genome shotgun (WGS) entry which is preliminary data.</text>
</comment>
<dbReference type="EMBL" id="CAVNYO010000027">
    <property type="protein sequence ID" value="CAK5262831.1"/>
    <property type="molecule type" value="Genomic_DNA"/>
</dbReference>
<dbReference type="Gene3D" id="3.20.20.80">
    <property type="entry name" value="Glycosidases"/>
    <property type="match status" value="1"/>
</dbReference>
<dbReference type="GO" id="GO:0071555">
    <property type="term" value="P:cell wall organization"/>
    <property type="evidence" value="ECO:0007669"/>
    <property type="project" value="UniProtKB-KW"/>
</dbReference>
<keyword evidence="5" id="KW-0961">Cell wall biogenesis/degradation</keyword>
<keyword evidence="2" id="KW-0378">Hydrolase</keyword>
<keyword evidence="9" id="KW-0812">Transmembrane</keyword>